<accession>A0A2T9WKB2</accession>
<reference evidence="1" key="4">
    <citation type="submission" date="2021-11" db="EMBL/GenBank/DDBJ databases">
        <authorList>
            <person name="Munson-Mcgee J."/>
            <person name="Field E."/>
            <person name="Bateson M."/>
            <person name="Rooney C."/>
            <person name="Stepanauskas R."/>
            <person name="Young M."/>
        </authorList>
    </citation>
    <scope>NUCLEOTIDE SEQUENCE</scope>
    <source>
        <strain evidence="1">SCGC AB-777_F03</strain>
    </source>
</reference>
<dbReference type="AlphaFoldDB" id="A0A2T9WKB2"/>
<reference evidence="1" key="3">
    <citation type="submission" date="2017-05" db="EMBL/GenBank/DDBJ databases">
        <authorList>
            <person name="Munson-Mcgee J.H."/>
        </authorList>
    </citation>
    <scope>NUCLEOTIDE SEQUENCE</scope>
    <source>
        <strain evidence="1">SCGC AB-777_F03</strain>
    </source>
</reference>
<dbReference type="EMBL" id="QEFP01000023">
    <property type="protein sequence ID" value="PVU68280.1"/>
    <property type="molecule type" value="Genomic_DNA"/>
</dbReference>
<protein>
    <submittedName>
        <fullName evidence="2">Uncharacterized protein</fullName>
    </submittedName>
</protein>
<reference evidence="2" key="1">
    <citation type="journal article" date="2015" name="Appl. Environ. Microbiol.">
        <title>Nanoarchaeota, Their Sulfolobales Host, and Nanoarchaeota Virus Distribution across Yellowstone National Park Hot Springs.</title>
        <authorList>
            <person name="Munson-McGee J.H."/>
            <person name="Field E.K."/>
            <person name="Bateson M."/>
            <person name="Rooney C."/>
            <person name="Stepanauskas R."/>
            <person name="Young M.J."/>
        </authorList>
    </citation>
    <scope>NUCLEOTIDE SEQUENCE [LARGE SCALE GENOMIC DNA]</scope>
    <source>
        <strain evidence="2">SCGC AB-777_F03</strain>
    </source>
</reference>
<evidence type="ECO:0000313" key="1">
    <source>
        <dbReference type="EMBL" id="MCC5447121.1"/>
    </source>
</evidence>
<gene>
    <name evidence="1" type="ORF">DDW03_001755</name>
    <name evidence="2" type="ORF">DDW03_02855</name>
</gene>
<reference evidence="2" key="2">
    <citation type="submission" date="2017-05" db="EMBL/GenBank/DDBJ databases">
        <authorList>
            <person name="Song R."/>
            <person name="Chenine A.L."/>
            <person name="Ruprecht R.M."/>
        </authorList>
    </citation>
    <scope>NUCLEOTIDE SEQUENCE</scope>
    <source>
        <strain evidence="2">SCGC AB-777_F03</strain>
    </source>
</reference>
<proteinExistence type="predicted"/>
<dbReference type="EMBL" id="QEFP02000009">
    <property type="protein sequence ID" value="MCC5447121.1"/>
    <property type="molecule type" value="Genomic_DNA"/>
</dbReference>
<comment type="caution">
    <text evidence="2">The sequence shown here is derived from an EMBL/GenBank/DDBJ whole genome shotgun (WGS) entry which is preliminary data.</text>
</comment>
<name>A0A2T9WKB2_NANST</name>
<sequence length="269" mass="31529">MGIFSIFGGSNKSNYYNYLLNFYRGFSFTHHLQYRQKSEGFQVMARYGPHPWPGIKVHTPLSDKIYNVLMDKNFQDMMINGKIDGFKIFKDPDPKQVTFYISFHSIPGYKELLHIFRAHGIDVKPNLQVHRDKSGSYVLLNRMYIADNIYVRYSIDFYGEKRDHPKIDDSMWRSAEDHGHPQIWAVSRSYLLNHLYNLNYKDPSHIITFLSLKDFNGILVPIPNIILSLSSNKLITYNIYKGGIIEYDLYADVNAISDHPEERLRAFLE</sequence>
<organism evidence="2">
    <name type="scientific">Nanobsidianus stetteri</name>
    <dbReference type="NCBI Taxonomy" id="1294122"/>
    <lineage>
        <taxon>Archaea</taxon>
        <taxon>Nanobdellota</taxon>
        <taxon>Candidatus Nanoarchaeia</taxon>
        <taxon>Nanoarchaeales</taxon>
        <taxon>Nanopusillaceae</taxon>
        <taxon>Candidatus Nanobsidianus</taxon>
    </lineage>
</organism>
<dbReference type="Proteomes" id="UP000245509">
    <property type="component" value="Unassembled WGS sequence"/>
</dbReference>
<dbReference type="RefSeq" id="WP_228615346.1">
    <property type="nucleotide sequence ID" value="NZ_QEFP02000009.1"/>
</dbReference>
<evidence type="ECO:0000313" key="2">
    <source>
        <dbReference type="EMBL" id="PVU68280.1"/>
    </source>
</evidence>